<keyword evidence="3" id="KW-1185">Reference proteome</keyword>
<name>C5BNU7_TERTT</name>
<evidence type="ECO:0000313" key="3">
    <source>
        <dbReference type="Proteomes" id="UP000009080"/>
    </source>
</evidence>
<evidence type="ECO:0000259" key="1">
    <source>
        <dbReference type="Pfam" id="PF01593"/>
    </source>
</evidence>
<organism evidence="2 3">
    <name type="scientific">Teredinibacter turnerae (strain ATCC 39867 / T7901)</name>
    <dbReference type="NCBI Taxonomy" id="377629"/>
    <lineage>
        <taxon>Bacteria</taxon>
        <taxon>Pseudomonadati</taxon>
        <taxon>Pseudomonadota</taxon>
        <taxon>Gammaproteobacteria</taxon>
        <taxon>Cellvibrionales</taxon>
        <taxon>Cellvibrionaceae</taxon>
        <taxon>Teredinibacter</taxon>
    </lineage>
</organism>
<dbReference type="PANTHER" id="PTHR16128">
    <property type="entry name" value="FAD/NAD(P)-BINDING OXIDOREDUCTASE FAMILY PROTEIN"/>
    <property type="match status" value="1"/>
</dbReference>
<sequence length="332" mass="36511">MNIAIIGAGLAGLTAANLLQAKGAKVRVFEKSRGVGGRLANKRLPWASLDLGAQYFTARDPRFRTKVAEWLRAGVVEPWSFSPYELCETGLRAREDGQTRYVGVPAMNSAAHELAENLDVRLNSRVERLLVANGQWHVVTGNDSTGDEARFDRVIVCLPANQSKALLHEYEIASRIPTEVHQACWALALATRGHVESDIKGFFGDDFVSWVSRLSSRPMRDSSAHWDDLWMLHFAGNWSEIQGKNTALDLVESGSQWLNRALSGYRSRPLTVVEHYSHFWRFARVIGQPLAQACIVDSDIGLAVAGDWVAGGRVEGAYLSGLAAAEQILTGL</sequence>
<dbReference type="GO" id="GO:0016491">
    <property type="term" value="F:oxidoreductase activity"/>
    <property type="evidence" value="ECO:0007669"/>
    <property type="project" value="InterPro"/>
</dbReference>
<dbReference type="Gene3D" id="3.50.50.60">
    <property type="entry name" value="FAD/NAD(P)-binding domain"/>
    <property type="match status" value="1"/>
</dbReference>
<dbReference type="Gene3D" id="3.90.660.10">
    <property type="match status" value="1"/>
</dbReference>
<gene>
    <name evidence="2" type="ordered locus">TERTU_0678</name>
</gene>
<dbReference type="HOGENOM" id="CLU_036034_0_0_6"/>
<dbReference type="Pfam" id="PF13450">
    <property type="entry name" value="NAD_binding_8"/>
    <property type="match status" value="1"/>
</dbReference>
<dbReference type="RefSeq" id="WP_015820387.1">
    <property type="nucleotide sequence ID" value="NC_012997.1"/>
</dbReference>
<dbReference type="AlphaFoldDB" id="C5BNU7"/>
<dbReference type="STRING" id="377629.TERTU_0678"/>
<accession>C5BNU7</accession>
<reference evidence="2 3" key="1">
    <citation type="journal article" date="2009" name="PLoS ONE">
        <title>The complete genome of Teredinibacter turnerae T7901: an intracellular endosymbiont of marine wood-boring bivalves (shipworms).</title>
        <authorList>
            <person name="Yang J.C."/>
            <person name="Madupu R."/>
            <person name="Durkin A.S."/>
            <person name="Ekborg N.A."/>
            <person name="Pedamallu C.S."/>
            <person name="Hostetler J.B."/>
            <person name="Radune D."/>
            <person name="Toms B.S."/>
            <person name="Henrissat B."/>
            <person name="Coutinho P.M."/>
            <person name="Schwarz S."/>
            <person name="Field L."/>
            <person name="Trindade-Silva A.E."/>
            <person name="Soares C.A.G."/>
            <person name="Elshahawi S."/>
            <person name="Hanora A."/>
            <person name="Schmidt E.W."/>
            <person name="Haygood M.G."/>
            <person name="Posfai J."/>
            <person name="Benner J."/>
            <person name="Madinger C."/>
            <person name="Nove J."/>
            <person name="Anton B."/>
            <person name="Chaudhary K."/>
            <person name="Foster J."/>
            <person name="Holman A."/>
            <person name="Kumar S."/>
            <person name="Lessard P.A."/>
            <person name="Luyten Y.A."/>
            <person name="Slatko B."/>
            <person name="Wood N."/>
            <person name="Wu B."/>
            <person name="Teplitski M."/>
            <person name="Mougous J.D."/>
            <person name="Ward N."/>
            <person name="Eisen J.A."/>
            <person name="Badger J.H."/>
            <person name="Distel D.L."/>
        </authorList>
    </citation>
    <scope>NUCLEOTIDE SEQUENCE [LARGE SCALE GENOMIC DNA]</scope>
    <source>
        <strain evidence="3">ATCC 39867 / T7901</strain>
    </source>
</reference>
<dbReference type="PRINTS" id="PR00419">
    <property type="entry name" value="ADXRDTASE"/>
</dbReference>
<dbReference type="OrthoDB" id="5792777at2"/>
<dbReference type="Pfam" id="PF01593">
    <property type="entry name" value="Amino_oxidase"/>
    <property type="match status" value="1"/>
</dbReference>
<dbReference type="InterPro" id="IPR002937">
    <property type="entry name" value="Amino_oxidase"/>
</dbReference>
<feature type="domain" description="Amine oxidase" evidence="1">
    <location>
        <begin position="104"/>
        <end position="182"/>
    </location>
</feature>
<dbReference type="eggNOG" id="COG3380">
    <property type="taxonomic scope" value="Bacteria"/>
</dbReference>
<protein>
    <submittedName>
        <fullName evidence="2">FAD dependent oxidoreductase</fullName>
    </submittedName>
</protein>
<evidence type="ECO:0000313" key="2">
    <source>
        <dbReference type="EMBL" id="ACR14271.1"/>
    </source>
</evidence>
<dbReference type="SUPFAM" id="SSF51905">
    <property type="entry name" value="FAD/NAD(P)-binding domain"/>
    <property type="match status" value="1"/>
</dbReference>
<dbReference type="KEGG" id="ttu:TERTU_0678"/>
<dbReference type="PANTHER" id="PTHR16128:SF5">
    <property type="entry name" value="FAD_NAD(P)-BINDING OXIDOREDUCTASE FAMILY PROTEIN"/>
    <property type="match status" value="1"/>
</dbReference>
<dbReference type="EMBL" id="CP001614">
    <property type="protein sequence ID" value="ACR14271.1"/>
    <property type="molecule type" value="Genomic_DNA"/>
</dbReference>
<dbReference type="Proteomes" id="UP000009080">
    <property type="component" value="Chromosome"/>
</dbReference>
<proteinExistence type="predicted"/>
<dbReference type="InterPro" id="IPR036188">
    <property type="entry name" value="FAD/NAD-bd_sf"/>
</dbReference>